<accession>A0ABR6CRE2</accession>
<sequence>MFGLGIYSKRDLEKRAEHEVTYTDRMIRPGEQFPPATERERISKYKRGKRIFKGRQIEIYERATELLRDTPHAPQLAKLYIAVNLADILVTKPADLLVGEPPSFESGLPDDTDEQKAVNRYVEENDLVKQIHESAVGNGYRGDAWFKVRYGYRTDFSEVRNVLTPEAYEELITEQPLEPIIEHVNAEYVYPEVSRGNVKSFKAVNICTVEYVVTSKSEVPFLNVERHLPGYIIYERYRLHEFEGGVDNTYGYPLQYYNIGEKVPTGRETDVVATGVPMMLAFHAPYKAVDDEWEGISGIEKMETLLAALNDRLVQIDYILWKHSDPNSYGPELEGAENSVRSGGVYIPVAKEDVTPGYMTWDGQLSSAFKELEVLISLVFQQAETPQWLFGTVLGENAGGTGTSHTDSAAIKSRFMPIISKVKRIRTHYDKAIRDALWACQLLDVKHGDYDFEPVYPKVTWQDGIPKNELEQAQIMEIRSGKKPTIDIHSAIKRQDDVDDEKAAEIVRRISEDEKAINGFVDGTIFNEGGDE</sequence>
<proteinExistence type="predicted"/>
<keyword evidence="2" id="KW-1185">Reference proteome</keyword>
<gene>
    <name evidence="1" type="ORF">HNP81_002820</name>
</gene>
<protein>
    <recommendedName>
        <fullName evidence="3">Portal protein</fullName>
    </recommendedName>
</protein>
<evidence type="ECO:0008006" key="3">
    <source>
        <dbReference type="Google" id="ProtNLM"/>
    </source>
</evidence>
<evidence type="ECO:0000313" key="1">
    <source>
        <dbReference type="EMBL" id="MBA9027530.1"/>
    </source>
</evidence>
<dbReference type="Proteomes" id="UP000626697">
    <property type="component" value="Unassembled WGS sequence"/>
</dbReference>
<dbReference type="EMBL" id="JACJHX010000008">
    <property type="protein sequence ID" value="MBA9027530.1"/>
    <property type="molecule type" value="Genomic_DNA"/>
</dbReference>
<evidence type="ECO:0000313" key="2">
    <source>
        <dbReference type="Proteomes" id="UP000626697"/>
    </source>
</evidence>
<comment type="caution">
    <text evidence="1">The sequence shown here is derived from an EMBL/GenBank/DDBJ whole genome shotgun (WGS) entry which is preliminary data.</text>
</comment>
<name>A0ABR6CRE2_9BACI</name>
<organism evidence="1 2">
    <name type="scientific">Peribacillus huizhouensis</name>
    <dbReference type="NCBI Taxonomy" id="1501239"/>
    <lineage>
        <taxon>Bacteria</taxon>
        <taxon>Bacillati</taxon>
        <taxon>Bacillota</taxon>
        <taxon>Bacilli</taxon>
        <taxon>Bacillales</taxon>
        <taxon>Bacillaceae</taxon>
        <taxon>Peribacillus</taxon>
    </lineage>
</organism>
<reference evidence="1 2" key="1">
    <citation type="submission" date="2020-08" db="EMBL/GenBank/DDBJ databases">
        <title>Genomic Encyclopedia of Type Strains, Phase IV (KMG-IV): sequencing the most valuable type-strain genomes for metagenomic binning, comparative biology and taxonomic classification.</title>
        <authorList>
            <person name="Goeker M."/>
        </authorList>
    </citation>
    <scope>NUCLEOTIDE SEQUENCE [LARGE SCALE GENOMIC DNA]</scope>
    <source>
        <strain evidence="1 2">DSM 105481</strain>
    </source>
</reference>